<proteinExistence type="predicted"/>
<name>A0A815U1Q1_ADIRI</name>
<comment type="caution">
    <text evidence="1">The sequence shown here is derived from an EMBL/GenBank/DDBJ whole genome shotgun (WGS) entry which is preliminary data.</text>
</comment>
<accession>A0A815U1Q1</accession>
<dbReference type="EMBL" id="CAJNOR010004511">
    <property type="protein sequence ID" value="CAF1508113.1"/>
    <property type="molecule type" value="Genomic_DNA"/>
</dbReference>
<dbReference type="AlphaFoldDB" id="A0A815U1Q1"/>
<dbReference type="Proteomes" id="UP000663828">
    <property type="component" value="Unassembled WGS sequence"/>
</dbReference>
<protein>
    <submittedName>
        <fullName evidence="1">Uncharacterized protein</fullName>
    </submittedName>
</protein>
<organism evidence="1 2">
    <name type="scientific">Adineta ricciae</name>
    <name type="common">Rotifer</name>
    <dbReference type="NCBI Taxonomy" id="249248"/>
    <lineage>
        <taxon>Eukaryota</taxon>
        <taxon>Metazoa</taxon>
        <taxon>Spiralia</taxon>
        <taxon>Gnathifera</taxon>
        <taxon>Rotifera</taxon>
        <taxon>Eurotatoria</taxon>
        <taxon>Bdelloidea</taxon>
        <taxon>Adinetida</taxon>
        <taxon>Adinetidae</taxon>
        <taxon>Adineta</taxon>
    </lineage>
</organism>
<keyword evidence="2" id="KW-1185">Reference proteome</keyword>
<evidence type="ECO:0000313" key="2">
    <source>
        <dbReference type="Proteomes" id="UP000663828"/>
    </source>
</evidence>
<evidence type="ECO:0000313" key="1">
    <source>
        <dbReference type="EMBL" id="CAF1508113.1"/>
    </source>
</evidence>
<gene>
    <name evidence="1" type="ORF">XAT740_LOCUS40057</name>
</gene>
<reference evidence="1" key="1">
    <citation type="submission" date="2021-02" db="EMBL/GenBank/DDBJ databases">
        <authorList>
            <person name="Nowell W R."/>
        </authorList>
    </citation>
    <scope>NUCLEOTIDE SEQUENCE</scope>
</reference>
<sequence>MNRSMELVETQNDEEIARVLQDDYNFQLHCVERSRSPSPVSSKKFKKNDVQDIPKAEINAHDRSFSSEIKQVCAQTDEDAEMALVLQIEEIVLAENQINEKTIEATDGQLQQTHTSMTIALQPAEKTDIFKRAFGMFITIKTRYDNCQTKNQALIDQIQKLSVQFYPLLTSFRTGGISHLSRAAVPQLAVGLITSVLRGDMSIGDAKEIISNMVQLWADSDIWYEFIEQLVYILVAITIPAFHRTAMEKLMPNISS</sequence>